<evidence type="ECO:0000313" key="6">
    <source>
        <dbReference type="EMBL" id="NIJ02649.1"/>
    </source>
</evidence>
<keyword evidence="7" id="KW-1185">Reference proteome</keyword>
<dbReference type="InterPro" id="IPR011006">
    <property type="entry name" value="CheY-like_superfamily"/>
</dbReference>
<dbReference type="SUPFAM" id="SSF52172">
    <property type="entry name" value="CheY-like"/>
    <property type="match status" value="1"/>
</dbReference>
<dbReference type="EMBL" id="JAAOZD010000006">
    <property type="protein sequence ID" value="NIJ02649.1"/>
    <property type="molecule type" value="Genomic_DNA"/>
</dbReference>
<proteinExistence type="predicted"/>
<evidence type="ECO:0000256" key="1">
    <source>
        <dbReference type="ARBA" id="ARBA00022679"/>
    </source>
</evidence>
<keyword evidence="4" id="KW-0804">Transcription</keyword>
<reference evidence="6 7" key="1">
    <citation type="submission" date="2020-03" db="EMBL/GenBank/DDBJ databases">
        <title>Genomic Encyclopedia of Type Strains, Phase III (KMG-III): the genomes of soil and plant-associated and newly described type strains.</title>
        <authorList>
            <person name="Whitman W."/>
        </authorList>
    </citation>
    <scope>NUCLEOTIDE SEQUENCE [LARGE SCALE GENOMIC DNA]</scope>
    <source>
        <strain evidence="6 7">CECT 4207</strain>
    </source>
</reference>
<evidence type="ECO:0000256" key="3">
    <source>
        <dbReference type="ARBA" id="ARBA00023015"/>
    </source>
</evidence>
<dbReference type="PIRSF" id="PIRSF036625">
    <property type="entry name" value="GAF_ANTAR"/>
    <property type="match status" value="1"/>
</dbReference>
<dbReference type="Gene3D" id="3.30.450.40">
    <property type="match status" value="1"/>
</dbReference>
<dbReference type="SMART" id="SM01012">
    <property type="entry name" value="ANTAR"/>
    <property type="match status" value="1"/>
</dbReference>
<keyword evidence="1" id="KW-0808">Transferase</keyword>
<accession>A0ABX0TKL9</accession>
<dbReference type="InterPro" id="IPR003018">
    <property type="entry name" value="GAF"/>
</dbReference>
<keyword evidence="2" id="KW-0418">Kinase</keyword>
<name>A0ABX0TKL9_9MICC</name>
<dbReference type="InterPro" id="IPR012074">
    <property type="entry name" value="GAF_ANTAR"/>
</dbReference>
<comment type="caution">
    <text evidence="6">The sequence shown here is derived from an EMBL/GenBank/DDBJ whole genome shotgun (WGS) entry which is preliminary data.</text>
</comment>
<evidence type="ECO:0000313" key="7">
    <source>
        <dbReference type="Proteomes" id="UP000802392"/>
    </source>
</evidence>
<dbReference type="InterPro" id="IPR036388">
    <property type="entry name" value="WH-like_DNA-bd_sf"/>
</dbReference>
<evidence type="ECO:0000259" key="5">
    <source>
        <dbReference type="PROSITE" id="PS50921"/>
    </source>
</evidence>
<dbReference type="InterPro" id="IPR005561">
    <property type="entry name" value="ANTAR"/>
</dbReference>
<dbReference type="Proteomes" id="UP000802392">
    <property type="component" value="Unassembled WGS sequence"/>
</dbReference>
<dbReference type="Pfam" id="PF13185">
    <property type="entry name" value="GAF_2"/>
    <property type="match status" value="1"/>
</dbReference>
<dbReference type="Pfam" id="PF03861">
    <property type="entry name" value="ANTAR"/>
    <property type="match status" value="1"/>
</dbReference>
<keyword evidence="3" id="KW-0805">Transcription regulation</keyword>
<protein>
    <submittedName>
        <fullName evidence="6">GAF domain-containing protein</fullName>
    </submittedName>
</protein>
<dbReference type="Gene3D" id="1.10.10.10">
    <property type="entry name" value="Winged helix-like DNA-binding domain superfamily/Winged helix DNA-binding domain"/>
    <property type="match status" value="1"/>
</dbReference>
<dbReference type="PROSITE" id="PS50921">
    <property type="entry name" value="ANTAR"/>
    <property type="match status" value="1"/>
</dbReference>
<dbReference type="SUPFAM" id="SSF55781">
    <property type="entry name" value="GAF domain-like"/>
    <property type="match status" value="1"/>
</dbReference>
<sequence>MSMDGEGWAEDFEQLVDIIAGTEDVHAFLEGLTGFAAAMMTRACNAHIECAVTLRRRKRTATIGGSSSRAVTLDRIEQSLGSGPCVDALDAGMPVLLGDVDSDPRWPEYQRALDAANIKSALGVPMDLGEDSAAVLNFFAPAPGLFTERTVADAVLFVAMASKAMRLAIRIAAADQRGDDLKAAMTNRTVIDLACGMIMAQNRCSHEEAFDVLRRASSDRNQKLHAVAQDVVNRVSGKPGVAAHFDD</sequence>
<dbReference type="InterPro" id="IPR029016">
    <property type="entry name" value="GAF-like_dom_sf"/>
</dbReference>
<gene>
    <name evidence="6" type="ORF">FHR86_002993</name>
</gene>
<evidence type="ECO:0000256" key="4">
    <source>
        <dbReference type="ARBA" id="ARBA00023163"/>
    </source>
</evidence>
<feature type="domain" description="ANTAR" evidence="5">
    <location>
        <begin position="171"/>
        <end position="232"/>
    </location>
</feature>
<organism evidence="6 7">
    <name type="scientific">Paenarthrobacter ilicis</name>
    <dbReference type="NCBI Taxonomy" id="43665"/>
    <lineage>
        <taxon>Bacteria</taxon>
        <taxon>Bacillati</taxon>
        <taxon>Actinomycetota</taxon>
        <taxon>Actinomycetes</taxon>
        <taxon>Micrococcales</taxon>
        <taxon>Micrococcaceae</taxon>
        <taxon>Paenarthrobacter</taxon>
    </lineage>
</organism>
<evidence type="ECO:0000256" key="2">
    <source>
        <dbReference type="ARBA" id="ARBA00022777"/>
    </source>
</evidence>